<dbReference type="RefSeq" id="XP_040663593.1">
    <property type="nucleotide sequence ID" value="XM_040809691.1"/>
</dbReference>
<dbReference type="InterPro" id="IPR028211">
    <property type="entry name" value="Ntr2"/>
</dbReference>
<dbReference type="Pfam" id="PF15458">
    <property type="entry name" value="NTR2"/>
    <property type="match status" value="1"/>
</dbReference>
<sequence>MSSGFANRRKPRKVGGADEDNDEGEQDSGPIVKRPVNSKTKQKSKSRLSFGAGETSMTEDGEDESEVIVPKKHGLGRRVLEKNAFQRSMTPSGSNNQLPLRVGPDQDRPSYNEDYLNELRNQTASTPKPPADDTNDNEVDVAAKFGEVMKVTAPSAIPTEAEIREKKARRARLAKEHDSHSLTEKDYISLEENAEDEWEVADREDHKDTRLERDDEDFAEGFDEYVEDGRISLGKKAEREQKKKQREAMRELIEDAEALSDEEDSDLEEKAAYEAAQTRAAVGYGKYPVDRPKTPPKMTSLPRLSTCLDRLRMNLAVLEKSRSQMINRMEELRKEKADISVREVEIQALIKETGDHYEKLKQEAGVTPGSEVTTPATTDLESSRGLENIGSSMISKPNSERGLNLAGATHPRVNPIITVCDIKPHRRQLTLFRGGSCPMNRTPFFSLGRGPLSQPEPAGEPTRGLALIETPIDEKDGVPPHLYRHSDATPIELFFDLFFVANLATFTATHEINNVEVLALGAYIGFLGVIWFSWLQVTMFDIRFARDSLFERLCKGIQLAAMVGFASAGTRFTTHVQDENVWAFQSLSLILAGSRFLLSLQYTISTLFIRRRMRSAAKGLCVIAATLCISSAVHLGMYFAFGDDSAHPYIWTVWFVLFWVEMWIIIATSCITPGIGFQDTHLNVRMGLLTLIIIGEGVISVTRLVNKTVQPGGWTKWSFVHILGVTTNVYFIWQEYFDLTPRRAMGTFAQQIWAQLHFPFHVVLILLLEGSQILALTLDITLKLQYLTETILSACEEPRPEPRVAIRLLRQTIEDMEIQYSRGATGEQKAIYDILNDLPNHPICPENGTIGFRLISNMYNDLVGNVTSALFSSMRIVPPRTAHVSTMSSPQLLRMYVELLGFVYVYFFLVASLAMFLFAAFGLLARRHDKPLALGIGVAVRVISGVFLGCLTIFAKHFELAYSFMKSPTILYAFTFVLFGVPLPSDSYVCLWLLILLGEWMNHFLFTNELEGVAGKHVPYGEG</sequence>
<dbReference type="STRING" id="1036611.A0A1L9P8G4"/>
<feature type="compositionally biased region" description="Basic and acidic residues" evidence="2">
    <location>
        <begin position="200"/>
        <end position="213"/>
    </location>
</feature>
<dbReference type="GO" id="GO:0071008">
    <property type="term" value="C:U2-type post-mRNA release spliceosomal complex"/>
    <property type="evidence" value="ECO:0007669"/>
    <property type="project" value="InterPro"/>
</dbReference>
<dbReference type="AlphaFoldDB" id="A0A1L9P8G4"/>
<feature type="transmembrane region" description="Helical" evidence="3">
    <location>
        <begin position="517"/>
        <end position="535"/>
    </location>
</feature>
<dbReference type="InterPro" id="IPR010640">
    <property type="entry name" value="Low_temperature_requirement_A"/>
</dbReference>
<evidence type="ECO:0008006" key="6">
    <source>
        <dbReference type="Google" id="ProtNLM"/>
    </source>
</evidence>
<feature type="compositionally biased region" description="Acidic residues" evidence="2">
    <location>
        <begin position="57"/>
        <end position="66"/>
    </location>
</feature>
<keyword evidence="5" id="KW-1185">Reference proteome</keyword>
<feature type="transmembrane region" description="Helical" evidence="3">
    <location>
        <begin position="687"/>
        <end position="705"/>
    </location>
</feature>
<evidence type="ECO:0000256" key="2">
    <source>
        <dbReference type="SAM" id="MobiDB-lite"/>
    </source>
</evidence>
<feature type="region of interest" description="Disordered" evidence="2">
    <location>
        <begin position="1"/>
        <end position="137"/>
    </location>
</feature>
<feature type="coiled-coil region" evidence="1">
    <location>
        <begin position="235"/>
        <end position="262"/>
    </location>
</feature>
<reference evidence="5" key="1">
    <citation type="journal article" date="2017" name="Genome Biol.">
        <title>Comparative genomics reveals high biological diversity and specific adaptations in the industrially and medically important fungal genus Aspergillus.</title>
        <authorList>
            <person name="de Vries R.P."/>
            <person name="Riley R."/>
            <person name="Wiebenga A."/>
            <person name="Aguilar-Osorio G."/>
            <person name="Amillis S."/>
            <person name="Uchima C.A."/>
            <person name="Anderluh G."/>
            <person name="Asadollahi M."/>
            <person name="Askin M."/>
            <person name="Barry K."/>
            <person name="Battaglia E."/>
            <person name="Bayram O."/>
            <person name="Benocci T."/>
            <person name="Braus-Stromeyer S.A."/>
            <person name="Caldana C."/>
            <person name="Canovas D."/>
            <person name="Cerqueira G.C."/>
            <person name="Chen F."/>
            <person name="Chen W."/>
            <person name="Choi C."/>
            <person name="Clum A."/>
            <person name="Dos Santos R.A."/>
            <person name="Damasio A.R."/>
            <person name="Diallinas G."/>
            <person name="Emri T."/>
            <person name="Fekete E."/>
            <person name="Flipphi M."/>
            <person name="Freyberg S."/>
            <person name="Gallo A."/>
            <person name="Gournas C."/>
            <person name="Habgood R."/>
            <person name="Hainaut M."/>
            <person name="Harispe M.L."/>
            <person name="Henrissat B."/>
            <person name="Hilden K.S."/>
            <person name="Hope R."/>
            <person name="Hossain A."/>
            <person name="Karabika E."/>
            <person name="Karaffa L."/>
            <person name="Karanyi Z."/>
            <person name="Krasevec N."/>
            <person name="Kuo A."/>
            <person name="Kusch H."/>
            <person name="LaButti K."/>
            <person name="Lagendijk E.L."/>
            <person name="Lapidus A."/>
            <person name="Levasseur A."/>
            <person name="Lindquist E."/>
            <person name="Lipzen A."/>
            <person name="Logrieco A.F."/>
            <person name="MacCabe A."/>
            <person name="Maekelae M.R."/>
            <person name="Malavazi I."/>
            <person name="Melin P."/>
            <person name="Meyer V."/>
            <person name="Mielnichuk N."/>
            <person name="Miskei M."/>
            <person name="Molnar A.P."/>
            <person name="Mule G."/>
            <person name="Ngan C.Y."/>
            <person name="Orejas M."/>
            <person name="Orosz E."/>
            <person name="Ouedraogo J.P."/>
            <person name="Overkamp K.M."/>
            <person name="Park H.-S."/>
            <person name="Perrone G."/>
            <person name="Piumi F."/>
            <person name="Punt P.J."/>
            <person name="Ram A.F."/>
            <person name="Ramon A."/>
            <person name="Rauscher S."/>
            <person name="Record E."/>
            <person name="Riano-Pachon D.M."/>
            <person name="Robert V."/>
            <person name="Roehrig J."/>
            <person name="Ruller R."/>
            <person name="Salamov A."/>
            <person name="Salih N.S."/>
            <person name="Samson R.A."/>
            <person name="Sandor E."/>
            <person name="Sanguinetti M."/>
            <person name="Schuetze T."/>
            <person name="Sepcic K."/>
            <person name="Shelest E."/>
            <person name="Sherlock G."/>
            <person name="Sophianopoulou V."/>
            <person name="Squina F.M."/>
            <person name="Sun H."/>
            <person name="Susca A."/>
            <person name="Todd R.B."/>
            <person name="Tsang A."/>
            <person name="Unkles S.E."/>
            <person name="van de Wiele N."/>
            <person name="van Rossen-Uffink D."/>
            <person name="Oliveira J.V."/>
            <person name="Vesth T.C."/>
            <person name="Visser J."/>
            <person name="Yu J.-H."/>
            <person name="Zhou M."/>
            <person name="Andersen M.R."/>
            <person name="Archer D.B."/>
            <person name="Baker S.E."/>
            <person name="Benoit I."/>
            <person name="Brakhage A.A."/>
            <person name="Braus G.H."/>
            <person name="Fischer R."/>
            <person name="Frisvad J.C."/>
            <person name="Goldman G.H."/>
            <person name="Houbraken J."/>
            <person name="Oakley B."/>
            <person name="Pocsi I."/>
            <person name="Scazzocchio C."/>
            <person name="Seiboth B."/>
            <person name="vanKuyk P.A."/>
            <person name="Wortman J."/>
            <person name="Dyer P.S."/>
            <person name="Grigoriev I.V."/>
        </authorList>
    </citation>
    <scope>NUCLEOTIDE SEQUENCE [LARGE SCALE GENOMIC DNA]</scope>
    <source>
        <strain evidence="5">CBS 583.65</strain>
    </source>
</reference>
<feature type="transmembrane region" description="Helical" evidence="3">
    <location>
        <begin position="619"/>
        <end position="641"/>
    </location>
</feature>
<organism evidence="4 5">
    <name type="scientific">Aspergillus versicolor CBS 583.65</name>
    <dbReference type="NCBI Taxonomy" id="1036611"/>
    <lineage>
        <taxon>Eukaryota</taxon>
        <taxon>Fungi</taxon>
        <taxon>Dikarya</taxon>
        <taxon>Ascomycota</taxon>
        <taxon>Pezizomycotina</taxon>
        <taxon>Eurotiomycetes</taxon>
        <taxon>Eurotiomycetidae</taxon>
        <taxon>Eurotiales</taxon>
        <taxon>Aspergillaceae</taxon>
        <taxon>Aspergillus</taxon>
        <taxon>Aspergillus subgen. Nidulantes</taxon>
    </lineage>
</organism>
<dbReference type="Proteomes" id="UP000184073">
    <property type="component" value="Unassembled WGS sequence"/>
</dbReference>
<keyword evidence="3" id="KW-1133">Transmembrane helix</keyword>
<protein>
    <recommendedName>
        <fullName evidence="6">Nineteen complex-related protein 2-domain-containing protein</fullName>
    </recommendedName>
</protein>
<keyword evidence="3" id="KW-0472">Membrane</keyword>
<dbReference type="Pfam" id="PF06772">
    <property type="entry name" value="LtrA"/>
    <property type="match status" value="1"/>
</dbReference>
<evidence type="ECO:0000313" key="5">
    <source>
        <dbReference type="Proteomes" id="UP000184073"/>
    </source>
</evidence>
<feature type="transmembrane region" description="Helical" evidence="3">
    <location>
        <begin position="717"/>
        <end position="737"/>
    </location>
</feature>
<dbReference type="VEuPathDB" id="FungiDB:ASPVEDRAFT_24756"/>
<keyword evidence="3" id="KW-0812">Transmembrane</keyword>
<evidence type="ECO:0000256" key="1">
    <source>
        <dbReference type="SAM" id="Coils"/>
    </source>
</evidence>
<dbReference type="PANTHER" id="PTHR42101:SF1">
    <property type="entry name" value="LOW TEMPERATURE REQUIREMENT A"/>
    <property type="match status" value="1"/>
</dbReference>
<feature type="transmembrane region" description="Helical" evidence="3">
    <location>
        <begin position="758"/>
        <end position="778"/>
    </location>
</feature>
<accession>A0A1L9P8G4</accession>
<feature type="compositionally biased region" description="Polar residues" evidence="2">
    <location>
        <begin position="85"/>
        <end position="98"/>
    </location>
</feature>
<feature type="transmembrane region" description="Helical" evidence="3">
    <location>
        <begin position="932"/>
        <end position="955"/>
    </location>
</feature>
<name>A0A1L9P8G4_ASPVE</name>
<keyword evidence="1" id="KW-0175">Coiled coil</keyword>
<dbReference type="GO" id="GO:0000390">
    <property type="term" value="P:spliceosomal complex disassembly"/>
    <property type="evidence" value="ECO:0007669"/>
    <property type="project" value="InterPro"/>
</dbReference>
<gene>
    <name evidence="4" type="ORF">ASPVEDRAFT_24756</name>
</gene>
<feature type="compositionally biased region" description="Basic and acidic residues" evidence="2">
    <location>
        <begin position="173"/>
        <end position="188"/>
    </location>
</feature>
<evidence type="ECO:0000256" key="3">
    <source>
        <dbReference type="SAM" id="Phobius"/>
    </source>
</evidence>
<dbReference type="OrthoDB" id="3177213at2759"/>
<feature type="compositionally biased region" description="Acidic residues" evidence="2">
    <location>
        <begin position="17"/>
        <end position="26"/>
    </location>
</feature>
<feature type="transmembrane region" description="Helical" evidence="3">
    <location>
        <begin position="653"/>
        <end position="675"/>
    </location>
</feature>
<dbReference type="GeneID" id="63725202"/>
<evidence type="ECO:0000313" key="4">
    <source>
        <dbReference type="EMBL" id="OJI97830.1"/>
    </source>
</evidence>
<feature type="transmembrane region" description="Helical" evidence="3">
    <location>
        <begin position="970"/>
        <end position="997"/>
    </location>
</feature>
<feature type="coiled-coil region" evidence="1">
    <location>
        <begin position="308"/>
        <end position="342"/>
    </location>
</feature>
<proteinExistence type="predicted"/>
<dbReference type="EMBL" id="KV878126">
    <property type="protein sequence ID" value="OJI97830.1"/>
    <property type="molecule type" value="Genomic_DNA"/>
</dbReference>
<dbReference type="PANTHER" id="PTHR42101">
    <property type="entry name" value="CHROMOSOME 16, WHOLE GENOME SHOTGUN SEQUENCE"/>
    <property type="match status" value="1"/>
</dbReference>
<feature type="region of interest" description="Disordered" evidence="2">
    <location>
        <begin position="156"/>
        <end position="215"/>
    </location>
</feature>
<feature type="transmembrane region" description="Helical" evidence="3">
    <location>
        <begin position="903"/>
        <end position="925"/>
    </location>
</feature>